<dbReference type="Proteomes" id="UP000001307">
    <property type="component" value="Unassembled WGS sequence"/>
</dbReference>
<evidence type="ECO:0000313" key="1">
    <source>
        <dbReference type="EMBL" id="CBY14597.1"/>
    </source>
</evidence>
<dbReference type="EMBL" id="FN653309">
    <property type="protein sequence ID" value="CBY14597.1"/>
    <property type="molecule type" value="Genomic_DNA"/>
</dbReference>
<gene>
    <name evidence="1" type="ORF">GSOID_T00007630001</name>
</gene>
<dbReference type="InParanoid" id="E4XY69"/>
<sequence length="169" mass="19248">MTNQLSTSISLSHFSKIKRDESVPVDFDYFKQLPLYSEVCFVPELVMIGFHQNILASLDESSELLMDKEILNLSPTEEERASLKFNVPIGNTSSITLDSSFEFVNLLDYEVFEQVSVEFGGDFQISLGIEPSFDSHLSTRQMSPTTHMLDEIIKPCSENSLKLTYLYRN</sequence>
<evidence type="ECO:0000313" key="2">
    <source>
        <dbReference type="Proteomes" id="UP000001307"/>
    </source>
</evidence>
<accession>E4XY69</accession>
<name>E4XY69_OIKDI</name>
<reference evidence="1" key="1">
    <citation type="journal article" date="2010" name="Science">
        <title>Plasticity of animal genome architecture unmasked by rapid evolution of a pelagic tunicate.</title>
        <authorList>
            <person name="Denoeud F."/>
            <person name="Henriet S."/>
            <person name="Mungpakdee S."/>
            <person name="Aury J.M."/>
            <person name="Da Silva C."/>
            <person name="Brinkmann H."/>
            <person name="Mikhaleva J."/>
            <person name="Olsen L.C."/>
            <person name="Jubin C."/>
            <person name="Canestro C."/>
            <person name="Bouquet J.M."/>
            <person name="Danks G."/>
            <person name="Poulain J."/>
            <person name="Campsteijn C."/>
            <person name="Adamski M."/>
            <person name="Cross I."/>
            <person name="Yadetie F."/>
            <person name="Muffato M."/>
            <person name="Louis A."/>
            <person name="Butcher S."/>
            <person name="Tsagkogeorga G."/>
            <person name="Konrad A."/>
            <person name="Singh S."/>
            <person name="Jensen M.F."/>
            <person name="Cong E.H."/>
            <person name="Eikeseth-Otteraa H."/>
            <person name="Noel B."/>
            <person name="Anthouard V."/>
            <person name="Porcel B.M."/>
            <person name="Kachouri-Lafond R."/>
            <person name="Nishino A."/>
            <person name="Ugolini M."/>
            <person name="Chourrout P."/>
            <person name="Nishida H."/>
            <person name="Aasland R."/>
            <person name="Huzurbazar S."/>
            <person name="Westhof E."/>
            <person name="Delsuc F."/>
            <person name="Lehrach H."/>
            <person name="Reinhardt R."/>
            <person name="Weissenbach J."/>
            <person name="Roy S.W."/>
            <person name="Artiguenave F."/>
            <person name="Postlethwait J.H."/>
            <person name="Manak J.R."/>
            <person name="Thompson E.M."/>
            <person name="Jaillon O."/>
            <person name="Du Pasquier L."/>
            <person name="Boudinot P."/>
            <person name="Liberles D.A."/>
            <person name="Volff J.N."/>
            <person name="Philippe H."/>
            <person name="Lenhard B."/>
            <person name="Roest Crollius H."/>
            <person name="Wincker P."/>
            <person name="Chourrout D."/>
        </authorList>
    </citation>
    <scope>NUCLEOTIDE SEQUENCE [LARGE SCALE GENOMIC DNA]</scope>
</reference>
<keyword evidence="2" id="KW-1185">Reference proteome</keyword>
<organism evidence="1">
    <name type="scientific">Oikopleura dioica</name>
    <name type="common">Tunicate</name>
    <dbReference type="NCBI Taxonomy" id="34765"/>
    <lineage>
        <taxon>Eukaryota</taxon>
        <taxon>Metazoa</taxon>
        <taxon>Chordata</taxon>
        <taxon>Tunicata</taxon>
        <taxon>Appendicularia</taxon>
        <taxon>Copelata</taxon>
        <taxon>Oikopleuridae</taxon>
        <taxon>Oikopleura</taxon>
    </lineage>
</organism>
<protein>
    <submittedName>
        <fullName evidence="1">Uncharacterized protein</fullName>
    </submittedName>
</protein>
<proteinExistence type="predicted"/>
<dbReference type="OrthoDB" id="10461999at2759"/>
<dbReference type="AlphaFoldDB" id="E4XY69"/>